<sequence>MNLKKLLTWAGVALLLFLLITQPVGAANMVTNILNSLREAAEALITFVRSLF</sequence>
<comment type="caution">
    <text evidence="1">The sequence shown here is derived from an EMBL/GenBank/DDBJ whole genome shotgun (WGS) entry which is preliminary data.</text>
</comment>
<protein>
    <submittedName>
        <fullName evidence="1">Uncharacterized protein</fullName>
    </submittedName>
</protein>
<evidence type="ECO:0000313" key="2">
    <source>
        <dbReference type="Proteomes" id="UP000298860"/>
    </source>
</evidence>
<dbReference type="AlphaFoldDB" id="A0A4D4J823"/>
<keyword evidence="2" id="KW-1185">Reference proteome</keyword>
<dbReference type="Proteomes" id="UP000298860">
    <property type="component" value="Unassembled WGS sequence"/>
</dbReference>
<reference evidence="2" key="1">
    <citation type="submission" date="2019-04" db="EMBL/GenBank/DDBJ databases">
        <title>Draft genome sequence of Pseudonocardiaceae bacterium SL3-2-4.</title>
        <authorList>
            <person name="Ningsih F."/>
            <person name="Yokota A."/>
            <person name="Sakai Y."/>
            <person name="Nanatani K."/>
            <person name="Yabe S."/>
            <person name="Oetari A."/>
            <person name="Sjamsuridzal W."/>
        </authorList>
    </citation>
    <scope>NUCLEOTIDE SEQUENCE [LARGE SCALE GENOMIC DNA]</scope>
    <source>
        <strain evidence="2">SL3-2-4</strain>
    </source>
</reference>
<organism evidence="1 2">
    <name type="scientific">Gandjariella thermophila</name>
    <dbReference type="NCBI Taxonomy" id="1931992"/>
    <lineage>
        <taxon>Bacteria</taxon>
        <taxon>Bacillati</taxon>
        <taxon>Actinomycetota</taxon>
        <taxon>Actinomycetes</taxon>
        <taxon>Pseudonocardiales</taxon>
        <taxon>Pseudonocardiaceae</taxon>
        <taxon>Gandjariella</taxon>
    </lineage>
</organism>
<name>A0A4D4J823_9PSEU</name>
<proteinExistence type="predicted"/>
<dbReference type="EMBL" id="BJFL01000005">
    <property type="protein sequence ID" value="GDY30023.1"/>
    <property type="molecule type" value="Genomic_DNA"/>
</dbReference>
<dbReference type="RefSeq" id="WP_192909427.1">
    <property type="nucleotide sequence ID" value="NZ_BJFL01000005.1"/>
</dbReference>
<gene>
    <name evidence="1" type="ORF">GTS_16560</name>
</gene>
<evidence type="ECO:0000313" key="1">
    <source>
        <dbReference type="EMBL" id="GDY30023.1"/>
    </source>
</evidence>
<accession>A0A4D4J823</accession>